<dbReference type="GO" id="GO:0016671">
    <property type="term" value="F:oxidoreductase activity, acting on a sulfur group of donors, disulfide as acceptor"/>
    <property type="evidence" value="ECO:0007669"/>
    <property type="project" value="InterPro"/>
</dbReference>
<dbReference type="Gene3D" id="3.40.30.10">
    <property type="entry name" value="Glutaredoxin"/>
    <property type="match status" value="1"/>
</dbReference>
<evidence type="ECO:0000256" key="2">
    <source>
        <dbReference type="ARBA" id="ARBA00022525"/>
    </source>
</evidence>
<evidence type="ECO:0000256" key="4">
    <source>
        <dbReference type="ARBA" id="ARBA00023180"/>
    </source>
</evidence>
<keyword evidence="6" id="KW-0472">Membrane</keyword>
<keyword evidence="4" id="KW-0325">Glycoprotein</keyword>
<dbReference type="InterPro" id="IPR004911">
    <property type="entry name" value="Interferon-induced_GILT"/>
</dbReference>
<keyword evidence="6" id="KW-0812">Transmembrane</keyword>
<evidence type="ECO:0000256" key="3">
    <source>
        <dbReference type="ARBA" id="ARBA00022729"/>
    </source>
</evidence>
<dbReference type="PANTHER" id="PTHR13234:SF8">
    <property type="entry name" value="GAMMA-INTERFERON-INDUCIBLE LYSOSOMAL THIOL REDUCTASE"/>
    <property type="match status" value="1"/>
</dbReference>
<feature type="transmembrane region" description="Helical" evidence="6">
    <location>
        <begin position="21"/>
        <end position="41"/>
    </location>
</feature>
<proteinExistence type="predicted"/>
<sequence length="347" mass="37689">MTEKISRQNFVSQILSGQAKNLTSIAILVAAIIIGGAIIYINPSFLKLGVTGGLTAQQAGEKAIKYINESLLRGAATASLLNTTEENGVYKLNFKIAETEYNSYVTKNGKVFFIEGINTESPLPTPSPSPENSENENSTPAPKTEKPDVKLFVMSYCPYGLQAEKAVLPAMDLLRNKAEIGVYFVNYIMHGKKELDENLKQYCIQKEENDKFTSYLSCFVKEGDSEKCSSQAQINNEKISACITATDNEFNISKQYNDQSTWLGGQYPKFGIYDSLNNQYGVKGSPTLVINGKAVEAGTRSPENFKKVICQAFNNPPQECSQSLSNTSTSPGFGEGTATSSGGGCGQ</sequence>
<evidence type="ECO:0008006" key="9">
    <source>
        <dbReference type="Google" id="ProtNLM"/>
    </source>
</evidence>
<evidence type="ECO:0000313" key="8">
    <source>
        <dbReference type="Proteomes" id="UP000230273"/>
    </source>
</evidence>
<evidence type="ECO:0000256" key="6">
    <source>
        <dbReference type="SAM" id="Phobius"/>
    </source>
</evidence>
<keyword evidence="3" id="KW-0732">Signal</keyword>
<dbReference type="PANTHER" id="PTHR13234">
    <property type="entry name" value="GAMMA-INTERFERON INDUCIBLE LYSOSOMAL THIOL REDUCTASE GILT"/>
    <property type="match status" value="1"/>
</dbReference>
<keyword evidence="2" id="KW-0964">Secreted</keyword>
<dbReference type="SUPFAM" id="SSF52833">
    <property type="entry name" value="Thioredoxin-like"/>
    <property type="match status" value="1"/>
</dbReference>
<dbReference type="InterPro" id="IPR036249">
    <property type="entry name" value="Thioredoxin-like_sf"/>
</dbReference>
<gene>
    <name evidence="7" type="ORF">COX36_01135</name>
</gene>
<feature type="compositionally biased region" description="Low complexity" evidence="5">
    <location>
        <begin position="130"/>
        <end position="140"/>
    </location>
</feature>
<comment type="caution">
    <text evidence="7">The sequence shown here is derived from an EMBL/GenBank/DDBJ whole genome shotgun (WGS) entry which is preliminary data.</text>
</comment>
<feature type="region of interest" description="Disordered" evidence="5">
    <location>
        <begin position="318"/>
        <end position="347"/>
    </location>
</feature>
<accession>A0A2G9YX55</accession>
<organism evidence="7 8">
    <name type="scientific">Candidatus Nealsonbacteria bacterium CG23_combo_of_CG06-09_8_20_14_all_38_19</name>
    <dbReference type="NCBI Taxonomy" id="1974721"/>
    <lineage>
        <taxon>Bacteria</taxon>
        <taxon>Candidatus Nealsoniibacteriota</taxon>
    </lineage>
</organism>
<evidence type="ECO:0000256" key="5">
    <source>
        <dbReference type="SAM" id="MobiDB-lite"/>
    </source>
</evidence>
<feature type="region of interest" description="Disordered" evidence="5">
    <location>
        <begin position="121"/>
        <end position="145"/>
    </location>
</feature>
<keyword evidence="6" id="KW-1133">Transmembrane helix</keyword>
<dbReference type="GO" id="GO:0005576">
    <property type="term" value="C:extracellular region"/>
    <property type="evidence" value="ECO:0007669"/>
    <property type="project" value="UniProtKB-SubCell"/>
</dbReference>
<feature type="compositionally biased region" description="Polar residues" evidence="5">
    <location>
        <begin position="318"/>
        <end position="331"/>
    </location>
</feature>
<evidence type="ECO:0000256" key="1">
    <source>
        <dbReference type="ARBA" id="ARBA00004613"/>
    </source>
</evidence>
<dbReference type="Proteomes" id="UP000230273">
    <property type="component" value="Unassembled WGS sequence"/>
</dbReference>
<dbReference type="AlphaFoldDB" id="A0A2G9YX55"/>
<reference evidence="7 8" key="1">
    <citation type="submission" date="2017-09" db="EMBL/GenBank/DDBJ databases">
        <title>Depth-based differentiation of microbial function through sediment-hosted aquifers and enrichment of novel symbionts in the deep terrestrial subsurface.</title>
        <authorList>
            <person name="Probst A.J."/>
            <person name="Ladd B."/>
            <person name="Jarett J.K."/>
            <person name="Geller-Mcgrath D.E."/>
            <person name="Sieber C.M."/>
            <person name="Emerson J.B."/>
            <person name="Anantharaman K."/>
            <person name="Thomas B.C."/>
            <person name="Malmstrom R."/>
            <person name="Stieglmeier M."/>
            <person name="Klingl A."/>
            <person name="Woyke T."/>
            <person name="Ryan C.M."/>
            <person name="Banfield J.F."/>
        </authorList>
    </citation>
    <scope>NUCLEOTIDE SEQUENCE [LARGE SCALE GENOMIC DNA]</scope>
    <source>
        <strain evidence="7">CG23_combo_of_CG06-09_8_20_14_all_38_19</strain>
    </source>
</reference>
<comment type="subcellular location">
    <subcellularLocation>
        <location evidence="1">Secreted</location>
    </subcellularLocation>
</comment>
<protein>
    <recommendedName>
        <fullName evidence="9">Thioredoxin-like fold domain-containing protein</fullName>
    </recommendedName>
</protein>
<name>A0A2G9YX55_9BACT</name>
<evidence type="ECO:0000313" key="7">
    <source>
        <dbReference type="EMBL" id="PIP23825.1"/>
    </source>
</evidence>
<dbReference type="EMBL" id="PCRP01000017">
    <property type="protein sequence ID" value="PIP23825.1"/>
    <property type="molecule type" value="Genomic_DNA"/>
</dbReference>